<dbReference type="InterPro" id="IPR004312">
    <property type="entry name" value="ATHILA_Orf1_C"/>
</dbReference>
<evidence type="ECO:0000313" key="11">
    <source>
        <dbReference type="Proteomes" id="UP000682877"/>
    </source>
</evidence>
<evidence type="ECO:0000256" key="4">
    <source>
        <dbReference type="ARBA" id="ARBA00023186"/>
    </source>
</evidence>
<dbReference type="InterPro" id="IPR036628">
    <property type="entry name" value="Clp_N_dom_sf"/>
</dbReference>
<dbReference type="SMART" id="SM00382">
    <property type="entry name" value="AAA"/>
    <property type="match status" value="2"/>
</dbReference>
<organism evidence="10 11">
    <name type="scientific">Arabidopsis arenosa</name>
    <name type="common">Sand rock-cress</name>
    <name type="synonym">Cardaminopsis arenosa</name>
    <dbReference type="NCBI Taxonomy" id="38785"/>
    <lineage>
        <taxon>Eukaryota</taxon>
        <taxon>Viridiplantae</taxon>
        <taxon>Streptophyta</taxon>
        <taxon>Embryophyta</taxon>
        <taxon>Tracheophyta</taxon>
        <taxon>Spermatophyta</taxon>
        <taxon>Magnoliopsida</taxon>
        <taxon>eudicotyledons</taxon>
        <taxon>Gunneridae</taxon>
        <taxon>Pentapetalae</taxon>
        <taxon>rosids</taxon>
        <taxon>malvids</taxon>
        <taxon>Brassicales</taxon>
        <taxon>Brassicaceae</taxon>
        <taxon>Camelineae</taxon>
        <taxon>Arabidopsis</taxon>
    </lineage>
</organism>
<evidence type="ECO:0000256" key="5">
    <source>
        <dbReference type="PROSITE-ProRule" id="PRU01251"/>
    </source>
</evidence>
<dbReference type="InterPro" id="IPR028299">
    <property type="entry name" value="ClpA/B_CS2"/>
</dbReference>
<dbReference type="EMBL" id="LR999453">
    <property type="protein sequence ID" value="CAE5967911.1"/>
    <property type="molecule type" value="Genomic_DNA"/>
</dbReference>
<dbReference type="SUPFAM" id="SSF81923">
    <property type="entry name" value="Double Clp-N motif"/>
    <property type="match status" value="1"/>
</dbReference>
<dbReference type="InterPro" id="IPR041546">
    <property type="entry name" value="ClpA/ClpB_AAA_lid"/>
</dbReference>
<dbReference type="Proteomes" id="UP000682877">
    <property type="component" value="Chromosome 3"/>
</dbReference>
<dbReference type="Gene3D" id="1.10.8.60">
    <property type="match status" value="2"/>
</dbReference>
<keyword evidence="4 6" id="KW-0143">Chaperone</keyword>
<keyword evidence="2 6" id="KW-0547">Nucleotide-binding</keyword>
<evidence type="ECO:0000256" key="1">
    <source>
        <dbReference type="ARBA" id="ARBA00022737"/>
    </source>
</evidence>
<dbReference type="EMBL" id="LR999453">
    <property type="protein sequence ID" value="CAE5967904.1"/>
    <property type="molecule type" value="Genomic_DNA"/>
</dbReference>
<dbReference type="Gene3D" id="3.40.50.300">
    <property type="entry name" value="P-loop containing nucleotide triphosphate hydrolases"/>
    <property type="match status" value="2"/>
</dbReference>
<dbReference type="InterPro" id="IPR004176">
    <property type="entry name" value="Clp_R_N"/>
</dbReference>
<dbReference type="Pfam" id="PF02861">
    <property type="entry name" value="Clp_N"/>
    <property type="match status" value="1"/>
</dbReference>
<dbReference type="PANTHER" id="PTHR11638:SF174">
    <property type="entry name" value="AAA+ ATPASE DOMAIN-CONTAINING PROTEIN"/>
    <property type="match status" value="1"/>
</dbReference>
<dbReference type="Pfam" id="PF17871">
    <property type="entry name" value="AAA_lid_9"/>
    <property type="match status" value="1"/>
</dbReference>
<dbReference type="PROSITE" id="PS00870">
    <property type="entry name" value="CLPAB_1"/>
    <property type="match status" value="1"/>
</dbReference>
<comment type="similarity">
    <text evidence="6">Belongs to the ClpA/ClpB family.</text>
</comment>
<dbReference type="InterPro" id="IPR019489">
    <property type="entry name" value="Clp_ATPase_C"/>
</dbReference>
<evidence type="ECO:0000256" key="2">
    <source>
        <dbReference type="ARBA" id="ARBA00022741"/>
    </source>
</evidence>
<evidence type="ECO:0000256" key="3">
    <source>
        <dbReference type="ARBA" id="ARBA00022840"/>
    </source>
</evidence>
<feature type="domain" description="Clp R" evidence="8">
    <location>
        <begin position="1"/>
        <end position="143"/>
    </location>
</feature>
<dbReference type="SMART" id="SM01086">
    <property type="entry name" value="ClpB_D2-small"/>
    <property type="match status" value="1"/>
</dbReference>
<gene>
    <name evidence="9" type="ORF">AARE701A_LOCUS7651</name>
    <name evidence="10" type="ORF">AARE701A_LOCUS7657</name>
</gene>
<dbReference type="PROSITE" id="PS51903">
    <property type="entry name" value="CLP_R"/>
    <property type="match status" value="1"/>
</dbReference>
<dbReference type="Pfam" id="PF07724">
    <property type="entry name" value="AAA_2"/>
    <property type="match status" value="1"/>
</dbReference>
<dbReference type="PANTHER" id="PTHR11638">
    <property type="entry name" value="ATP-DEPENDENT CLP PROTEASE"/>
    <property type="match status" value="1"/>
</dbReference>
<evidence type="ECO:0000259" key="8">
    <source>
        <dbReference type="PROSITE" id="PS51903"/>
    </source>
</evidence>
<dbReference type="CDD" id="cd19499">
    <property type="entry name" value="RecA-like_ClpB_Hsp104-like"/>
    <property type="match status" value="1"/>
</dbReference>
<dbReference type="InterPro" id="IPR018368">
    <property type="entry name" value="ClpA/B_CS1"/>
</dbReference>
<sequence length="929" mass="102942">MDLEKLLSESQKLAQEECHSEVSPLHLAATLISDKNGIFFQAITKLGGEGAVSSIERALKRALKQQIQSQPPTLSSDVAQKKGKKKKKRILENSAVLLLRNGAKSVDDLILGLLEDRCIMEALKETAVQPKMLMRVVKQLREPNFLALHTYGTDFVATSLLIDPVIGRETEIDNVIRVLLKKNKNNPVLVGEPGVGKTAVIEGLAQRIRLGNVPTPLQGIRIFAISLVALAAGTGNRGDYEERLLGVIKEVEEANGNVVMFFDEIHMLLGAGGDGSNDAANMLKPMLARGSSRCIGATTIEEYQTYIQRDAAFERRFQRVNVREPTISQTIEILRGLRDMYEKYHKVKIEDMALVFAAQLSSRYITDRYFPDKAIDVLDNACVNVRVTLEGSSVGPANISEAVSQMSGIPVSKIGRTEKENLIGLAEKLHERVVGQDEAVNVVADSILRSRTGIGSPGKPIGSFLFLGPTGVGKTELAKAVAEILFQGEKGLIRIDMTEYMEEHTVSRLIGAPPGYVGYEKGGQLTDAVRKRPYCVILLDEAEKAHTAVFNTLLQVFDDGRLTDGQGQTVDFKNAVIIMTSNLGAEKLALALNSEISMSVARGRVMEDVKRFFKPELLNRLDGVVIFEPLSHKVRRKVAERQMKSLKDRLMQKGITLAWTDSTVDFILKKCHDPGNGARPIQRYIENMIVTHLSRMIVEDEIGTMAGGTKSQPKRQKKTTTANETQTTPVVHWTTEEKMARRKMSQVMPLPTRFANRAILERMGVLDTFDELLKKMGLSFFGTMDVPTFPLPTLDFLFTMQYTFANPKVPIAKEGIIHFKIKNMGYSISIPDLCEAYGFANNNSMCFPQFKGIHKLWNVIANGNFVGSSAKIKRVRHPVIRYVLKLIAHAFFGRSDTAATTVTELCFLFQGLKDVLLDFGEDADSGKEK</sequence>
<evidence type="ECO:0000313" key="10">
    <source>
        <dbReference type="EMBL" id="CAE5967911.1"/>
    </source>
</evidence>
<dbReference type="InterPro" id="IPR003959">
    <property type="entry name" value="ATPase_AAA_core"/>
</dbReference>
<keyword evidence="1 5" id="KW-0677">Repeat</keyword>
<evidence type="ECO:0000313" key="9">
    <source>
        <dbReference type="EMBL" id="CAE5967904.1"/>
    </source>
</evidence>
<evidence type="ECO:0000256" key="7">
    <source>
        <dbReference type="SAM" id="MobiDB-lite"/>
    </source>
</evidence>
<dbReference type="GO" id="GO:0034605">
    <property type="term" value="P:cellular response to heat"/>
    <property type="evidence" value="ECO:0007669"/>
    <property type="project" value="TreeGrafter"/>
</dbReference>
<dbReference type="GO" id="GO:0016887">
    <property type="term" value="F:ATP hydrolysis activity"/>
    <property type="evidence" value="ECO:0007669"/>
    <property type="project" value="InterPro"/>
</dbReference>
<keyword evidence="11" id="KW-1185">Reference proteome</keyword>
<dbReference type="FunFam" id="3.40.50.300:FF:000025">
    <property type="entry name" value="ATP-dependent Clp protease subunit"/>
    <property type="match status" value="1"/>
</dbReference>
<dbReference type="SUPFAM" id="SSF52540">
    <property type="entry name" value="P-loop containing nucleoside triphosphate hydrolases"/>
    <property type="match status" value="2"/>
</dbReference>
<evidence type="ECO:0000256" key="6">
    <source>
        <dbReference type="RuleBase" id="RU004432"/>
    </source>
</evidence>
<dbReference type="InterPro" id="IPR001270">
    <property type="entry name" value="ClpA/B"/>
</dbReference>
<dbReference type="Pfam" id="PF00004">
    <property type="entry name" value="AAA"/>
    <property type="match status" value="1"/>
</dbReference>
<dbReference type="PROSITE" id="PS00871">
    <property type="entry name" value="CLPAB_2"/>
    <property type="match status" value="1"/>
</dbReference>
<protein>
    <recommendedName>
        <fullName evidence="8">Clp R domain-containing protein</fullName>
    </recommendedName>
</protein>
<name>A0A8S1ZW93_ARAAE</name>
<dbReference type="Gene3D" id="1.10.1780.10">
    <property type="entry name" value="Clp, N-terminal domain"/>
    <property type="match status" value="1"/>
</dbReference>
<proteinExistence type="inferred from homology"/>
<dbReference type="AlphaFoldDB" id="A0A8S1ZW93"/>
<dbReference type="PRINTS" id="PR00300">
    <property type="entry name" value="CLPPROTEASEA"/>
</dbReference>
<reference evidence="10" key="1">
    <citation type="submission" date="2021-01" db="EMBL/GenBank/DDBJ databases">
        <authorList>
            <person name="Bezrukov I."/>
        </authorList>
    </citation>
    <scope>NUCLEOTIDE SEQUENCE</scope>
</reference>
<dbReference type="GO" id="GO:0005524">
    <property type="term" value="F:ATP binding"/>
    <property type="evidence" value="ECO:0007669"/>
    <property type="project" value="UniProtKB-KW"/>
</dbReference>
<accession>A0A8S1ZW93</accession>
<dbReference type="GO" id="GO:0005737">
    <property type="term" value="C:cytoplasm"/>
    <property type="evidence" value="ECO:0007669"/>
    <property type="project" value="TreeGrafter"/>
</dbReference>
<feature type="region of interest" description="Disordered" evidence="7">
    <location>
        <begin position="705"/>
        <end position="726"/>
    </location>
</feature>
<keyword evidence="3 6" id="KW-0067">ATP-binding</keyword>
<dbReference type="Pfam" id="PF10431">
    <property type="entry name" value="ClpB_D2-small"/>
    <property type="match status" value="1"/>
</dbReference>
<dbReference type="InterPro" id="IPR003593">
    <property type="entry name" value="AAA+_ATPase"/>
</dbReference>
<dbReference type="InterPro" id="IPR050130">
    <property type="entry name" value="ClpA_ClpB"/>
</dbReference>
<dbReference type="InterPro" id="IPR027417">
    <property type="entry name" value="P-loop_NTPase"/>
</dbReference>
<dbReference type="CDD" id="cd00009">
    <property type="entry name" value="AAA"/>
    <property type="match status" value="1"/>
</dbReference>
<dbReference type="Pfam" id="PF03078">
    <property type="entry name" value="ATHILA"/>
    <property type="match status" value="1"/>
</dbReference>